<feature type="transmembrane region" description="Helical" evidence="8">
    <location>
        <begin position="475"/>
        <end position="495"/>
    </location>
</feature>
<accession>A0A2M8F403</accession>
<feature type="transmembrane region" description="Helical" evidence="8">
    <location>
        <begin position="387"/>
        <end position="412"/>
    </location>
</feature>
<comment type="caution">
    <text evidence="10">The sequence shown here is derived from an EMBL/GenBank/DDBJ whole genome shotgun (WGS) entry which is preliminary data.</text>
</comment>
<evidence type="ECO:0000256" key="4">
    <source>
        <dbReference type="ARBA" id="ARBA00022679"/>
    </source>
</evidence>
<keyword evidence="3" id="KW-0328">Glycosyltransferase</keyword>
<evidence type="ECO:0000259" key="9">
    <source>
        <dbReference type="Pfam" id="PF13231"/>
    </source>
</evidence>
<name>A0A2M8F403_9BACT</name>
<feature type="transmembrane region" description="Helical" evidence="8">
    <location>
        <begin position="432"/>
        <end position="454"/>
    </location>
</feature>
<evidence type="ECO:0000313" key="10">
    <source>
        <dbReference type="EMBL" id="PJC34018.1"/>
    </source>
</evidence>
<dbReference type="Pfam" id="PF13231">
    <property type="entry name" value="PMT_2"/>
    <property type="match status" value="1"/>
</dbReference>
<dbReference type="InterPro" id="IPR029044">
    <property type="entry name" value="Nucleotide-diphossugar_trans"/>
</dbReference>
<evidence type="ECO:0000256" key="6">
    <source>
        <dbReference type="ARBA" id="ARBA00022989"/>
    </source>
</evidence>
<feature type="transmembrane region" description="Helical" evidence="8">
    <location>
        <begin position="193"/>
        <end position="210"/>
    </location>
</feature>
<evidence type="ECO:0000256" key="7">
    <source>
        <dbReference type="ARBA" id="ARBA00023136"/>
    </source>
</evidence>
<reference evidence="11" key="1">
    <citation type="submission" date="2017-09" db="EMBL/GenBank/DDBJ databases">
        <title>Depth-based differentiation of microbial function through sediment-hosted aquifers and enrichment of novel symbionts in the deep terrestrial subsurface.</title>
        <authorList>
            <person name="Probst A.J."/>
            <person name="Ladd B."/>
            <person name="Jarett J.K."/>
            <person name="Geller-Mcgrath D.E."/>
            <person name="Sieber C.M.K."/>
            <person name="Emerson J.B."/>
            <person name="Anantharaman K."/>
            <person name="Thomas B.C."/>
            <person name="Malmstrom R."/>
            <person name="Stieglmeier M."/>
            <person name="Klingl A."/>
            <person name="Woyke T."/>
            <person name="Ryan C.M."/>
            <person name="Banfield J.F."/>
        </authorList>
    </citation>
    <scope>NUCLEOTIDE SEQUENCE [LARGE SCALE GENOMIC DNA]</scope>
</reference>
<dbReference type="AlphaFoldDB" id="A0A2M8F403"/>
<evidence type="ECO:0000256" key="3">
    <source>
        <dbReference type="ARBA" id="ARBA00022676"/>
    </source>
</evidence>
<evidence type="ECO:0000313" key="11">
    <source>
        <dbReference type="Proteomes" id="UP000231383"/>
    </source>
</evidence>
<feature type="transmembrane region" description="Helical" evidence="8">
    <location>
        <begin position="274"/>
        <end position="293"/>
    </location>
</feature>
<dbReference type="Gene3D" id="3.90.550.10">
    <property type="entry name" value="Spore Coat Polysaccharide Biosynthesis Protein SpsA, Chain A"/>
    <property type="match status" value="1"/>
</dbReference>
<proteinExistence type="predicted"/>
<dbReference type="InterPro" id="IPR050297">
    <property type="entry name" value="LipidA_mod_glycosyltrf_83"/>
</dbReference>
<feature type="transmembrane region" description="Helical" evidence="8">
    <location>
        <begin position="526"/>
        <end position="543"/>
    </location>
</feature>
<keyword evidence="7 8" id="KW-0472">Membrane</keyword>
<sequence length="683" mass="78299">ITEKTVKTHLKAYDDKTIYAVAGRVINDGEKVSSDNQVGKIRWYGAVITKNFSYEKQTFVDFPYGCNMSYRKSILKEMEGFDERLSAPIYAYNEVDIGYRISHKYKNSFIFLPDALVYHHKHNGGGTRNNFSEKEVFQSTQFNYGYFLGKNFNVFENVVCAARRFVYQIMKEPQALPSLLQGYISAKKYKKQTYLLPLIVFASIAFLRLWKVTEFFSFNFDEEYQASLAWEQVKNFHPIWIGVSASNVGYYLGPGFTYLNAFLFKLSQGDPTSLAWFSVLFGLVTTLSVYYVARNLFNNKTALIAMTIYGGSALLNFFDRRFWNPTPIPFITLWIVYSLIKGRQNTKWYILTAALVGASLNAHLSLVVLFPLIFFSILWNIKKIRPFTWIGMGIGYLALTIPMLVFDFAHNFDNLRAPLLFIANRGGGESSLSMASILAHIVVFFQTIGRVWFINLHTNIQNEQCLGAHCTISPAIPWLILLSSAILLRFIYIAFKNKSAINIHILSALALFMVSFMFYSGYSAEYYLLGFLILFSIVIGVVVSKVNNIVLILSLLFFIFFNGYTVVTSNQEQFGLITRKKLIQSMMNTVGDKPFSLEVYGNDPRKYHPYGGWRYLFKTYGVTPVQSFADEFFGWIYPDESNDTKPEYKVVVTDSIEYELKNESIQIFQEGAFKGYILEASQN</sequence>
<feature type="non-terminal residue" evidence="10">
    <location>
        <position position="1"/>
    </location>
</feature>
<comment type="subcellular location">
    <subcellularLocation>
        <location evidence="1">Cell membrane</location>
        <topology evidence="1">Multi-pass membrane protein</topology>
    </subcellularLocation>
</comment>
<evidence type="ECO:0000256" key="1">
    <source>
        <dbReference type="ARBA" id="ARBA00004651"/>
    </source>
</evidence>
<dbReference type="Proteomes" id="UP000231383">
    <property type="component" value="Unassembled WGS sequence"/>
</dbReference>
<dbReference type="GO" id="GO:0016763">
    <property type="term" value="F:pentosyltransferase activity"/>
    <property type="evidence" value="ECO:0007669"/>
    <property type="project" value="TreeGrafter"/>
</dbReference>
<protein>
    <recommendedName>
        <fullName evidence="9">Glycosyltransferase RgtA/B/C/D-like domain-containing protein</fullName>
    </recommendedName>
</protein>
<evidence type="ECO:0000256" key="8">
    <source>
        <dbReference type="SAM" id="Phobius"/>
    </source>
</evidence>
<keyword evidence="2" id="KW-1003">Cell membrane</keyword>
<dbReference type="EMBL" id="PFSC01000015">
    <property type="protein sequence ID" value="PJC34018.1"/>
    <property type="molecule type" value="Genomic_DNA"/>
</dbReference>
<feature type="transmembrane region" description="Helical" evidence="8">
    <location>
        <begin position="549"/>
        <end position="567"/>
    </location>
</feature>
<evidence type="ECO:0000256" key="2">
    <source>
        <dbReference type="ARBA" id="ARBA00022475"/>
    </source>
</evidence>
<organism evidence="10 11">
    <name type="scientific">Candidatus Roizmanbacteria bacterium CG_4_9_14_0_2_um_filter_39_13</name>
    <dbReference type="NCBI Taxonomy" id="1974839"/>
    <lineage>
        <taxon>Bacteria</taxon>
        <taxon>Candidatus Roizmaniibacteriota</taxon>
    </lineage>
</organism>
<keyword evidence="6 8" id="KW-1133">Transmembrane helix</keyword>
<dbReference type="GO" id="GO:0009103">
    <property type="term" value="P:lipopolysaccharide biosynthetic process"/>
    <property type="evidence" value="ECO:0007669"/>
    <property type="project" value="UniProtKB-ARBA"/>
</dbReference>
<dbReference type="SUPFAM" id="SSF53448">
    <property type="entry name" value="Nucleotide-diphospho-sugar transferases"/>
    <property type="match status" value="1"/>
</dbReference>
<dbReference type="PANTHER" id="PTHR33908">
    <property type="entry name" value="MANNOSYLTRANSFERASE YKCB-RELATED"/>
    <property type="match status" value="1"/>
</dbReference>
<feature type="transmembrane region" description="Helical" evidence="8">
    <location>
        <begin position="501"/>
        <end position="519"/>
    </location>
</feature>
<feature type="transmembrane region" description="Helical" evidence="8">
    <location>
        <begin position="300"/>
        <end position="318"/>
    </location>
</feature>
<feature type="transmembrane region" description="Helical" evidence="8">
    <location>
        <begin position="348"/>
        <end position="375"/>
    </location>
</feature>
<dbReference type="PANTHER" id="PTHR33908:SF11">
    <property type="entry name" value="MEMBRANE PROTEIN"/>
    <property type="match status" value="1"/>
</dbReference>
<keyword evidence="5 8" id="KW-0812">Transmembrane</keyword>
<evidence type="ECO:0000256" key="5">
    <source>
        <dbReference type="ARBA" id="ARBA00022692"/>
    </source>
</evidence>
<feature type="domain" description="Glycosyltransferase RgtA/B/C/D-like" evidence="9">
    <location>
        <begin position="254"/>
        <end position="405"/>
    </location>
</feature>
<dbReference type="InterPro" id="IPR038731">
    <property type="entry name" value="RgtA/B/C-like"/>
</dbReference>
<keyword evidence="4" id="KW-0808">Transferase</keyword>
<dbReference type="GO" id="GO:0005886">
    <property type="term" value="C:plasma membrane"/>
    <property type="evidence" value="ECO:0007669"/>
    <property type="project" value="UniProtKB-SubCell"/>
</dbReference>
<gene>
    <name evidence="10" type="ORF">CO051_00525</name>
</gene>